<feature type="region of interest" description="Disordered" evidence="1">
    <location>
        <begin position="73"/>
        <end position="93"/>
    </location>
</feature>
<comment type="caution">
    <text evidence="2">The sequence shown here is derived from an EMBL/GenBank/DDBJ whole genome shotgun (WGS) entry which is preliminary data.</text>
</comment>
<dbReference type="EMBL" id="LFRF01000006">
    <property type="protein sequence ID" value="KND92230.1"/>
    <property type="molecule type" value="Genomic_DNA"/>
</dbReference>
<reference evidence="2 3" key="1">
    <citation type="journal article" date="2015" name="BMC Genomics">
        <title>The genome of the truffle-parasite Tolypocladium ophioglossoides and the evolution of antifungal peptaibiotics.</title>
        <authorList>
            <person name="Quandt C.A."/>
            <person name="Bushley K.E."/>
            <person name="Spatafora J.W."/>
        </authorList>
    </citation>
    <scope>NUCLEOTIDE SEQUENCE [LARGE SCALE GENOMIC DNA]</scope>
    <source>
        <strain evidence="2 3">CBS 100239</strain>
    </source>
</reference>
<dbReference type="Proteomes" id="UP000036947">
    <property type="component" value="Unassembled WGS sequence"/>
</dbReference>
<sequence length="93" mass="10327">MRRRTLAPLVQRSPAESHRILIAPLLNSRLPRELLVNKGGKIKPAARGCRCVSEDIQGRRGIRAELGTIRKRAGAKIPPAEDSEEQQNDFSFG</sequence>
<evidence type="ECO:0000313" key="3">
    <source>
        <dbReference type="Proteomes" id="UP000036947"/>
    </source>
</evidence>
<dbReference type="OrthoDB" id="4898461at2759"/>
<evidence type="ECO:0000313" key="2">
    <source>
        <dbReference type="EMBL" id="KND92230.1"/>
    </source>
</evidence>
<keyword evidence="3" id="KW-1185">Reference proteome</keyword>
<dbReference type="AlphaFoldDB" id="A0A0L0NEN7"/>
<accession>A0A0L0NEN7</accession>
<evidence type="ECO:0000256" key="1">
    <source>
        <dbReference type="SAM" id="MobiDB-lite"/>
    </source>
</evidence>
<gene>
    <name evidence="2" type="ORF">TOPH_03023</name>
</gene>
<name>A0A0L0NEN7_TOLOC</name>
<organism evidence="2 3">
    <name type="scientific">Tolypocladium ophioglossoides (strain CBS 100239)</name>
    <name type="common">Snaketongue truffleclub</name>
    <name type="synonym">Elaphocordyceps ophioglossoides</name>
    <dbReference type="NCBI Taxonomy" id="1163406"/>
    <lineage>
        <taxon>Eukaryota</taxon>
        <taxon>Fungi</taxon>
        <taxon>Dikarya</taxon>
        <taxon>Ascomycota</taxon>
        <taxon>Pezizomycotina</taxon>
        <taxon>Sordariomycetes</taxon>
        <taxon>Hypocreomycetidae</taxon>
        <taxon>Hypocreales</taxon>
        <taxon>Ophiocordycipitaceae</taxon>
        <taxon>Tolypocladium</taxon>
    </lineage>
</organism>
<proteinExistence type="predicted"/>
<protein>
    <submittedName>
        <fullName evidence="2">Uncharacterized protein</fullName>
    </submittedName>
</protein>